<evidence type="ECO:0000259" key="4">
    <source>
        <dbReference type="PROSITE" id="PS51462"/>
    </source>
</evidence>
<sequence length="149" mass="17308">MKKPVKIAPKAIIFDQDHVLILTRSKKERKDRHSHGWDFPGGGLETGELIMDALAREVKEETGLSVKVISPAYIYDELMDEKHLVIMKFACCNPAGDIKLSPEHDDYRWVDMKNLANEPFPEWMKEEMRRAYRMYQVFRGADNAVLVEK</sequence>
<evidence type="ECO:0000256" key="1">
    <source>
        <dbReference type="ARBA" id="ARBA00005582"/>
    </source>
</evidence>
<dbReference type="InterPro" id="IPR020476">
    <property type="entry name" value="Nudix_hydrolase"/>
</dbReference>
<evidence type="ECO:0000256" key="2">
    <source>
        <dbReference type="ARBA" id="ARBA00022801"/>
    </source>
</evidence>
<dbReference type="SUPFAM" id="SSF55811">
    <property type="entry name" value="Nudix"/>
    <property type="match status" value="1"/>
</dbReference>
<dbReference type="PANTHER" id="PTHR43736">
    <property type="entry name" value="ADP-RIBOSE PYROPHOSPHATASE"/>
    <property type="match status" value="1"/>
</dbReference>
<dbReference type="PROSITE" id="PS51462">
    <property type="entry name" value="NUDIX"/>
    <property type="match status" value="1"/>
</dbReference>
<feature type="domain" description="Nudix hydrolase" evidence="4">
    <location>
        <begin position="4"/>
        <end position="136"/>
    </location>
</feature>
<dbReference type="RefSeq" id="WP_160801817.1">
    <property type="nucleotide sequence ID" value="NZ_WUUL01000007.1"/>
</dbReference>
<accession>A0A6I4VV87</accession>
<comment type="caution">
    <text evidence="5">The sequence shown here is derived from an EMBL/GenBank/DDBJ whole genome shotgun (WGS) entry which is preliminary data.</text>
</comment>
<keyword evidence="2 3" id="KW-0378">Hydrolase</keyword>
<dbReference type="Pfam" id="PF00293">
    <property type="entry name" value="NUDIX"/>
    <property type="match status" value="1"/>
</dbReference>
<dbReference type="InterPro" id="IPR020084">
    <property type="entry name" value="NUDIX_hydrolase_CS"/>
</dbReference>
<dbReference type="EMBL" id="WUUL01000007">
    <property type="protein sequence ID" value="MXQ54461.1"/>
    <property type="molecule type" value="Genomic_DNA"/>
</dbReference>
<proteinExistence type="inferred from homology"/>
<dbReference type="Gene3D" id="3.90.79.10">
    <property type="entry name" value="Nucleoside Triphosphate Pyrophosphohydrolase"/>
    <property type="match status" value="1"/>
</dbReference>
<evidence type="ECO:0000313" key="6">
    <source>
        <dbReference type="Proteomes" id="UP000430692"/>
    </source>
</evidence>
<reference evidence="5 6" key="1">
    <citation type="submission" date="2019-12" db="EMBL/GenBank/DDBJ databases">
        <title>Whole-genome analyses of novel actinobacteria.</title>
        <authorList>
            <person name="Sahin N."/>
            <person name="Saygin H."/>
        </authorList>
    </citation>
    <scope>NUCLEOTIDE SEQUENCE [LARGE SCALE GENOMIC DNA]</scope>
    <source>
        <strain evidence="5 6">KC615</strain>
    </source>
</reference>
<name>A0A6I4VV87_9BACL</name>
<evidence type="ECO:0000313" key="5">
    <source>
        <dbReference type="EMBL" id="MXQ54461.1"/>
    </source>
</evidence>
<dbReference type="Proteomes" id="UP000430692">
    <property type="component" value="Unassembled WGS sequence"/>
</dbReference>
<dbReference type="InterPro" id="IPR015797">
    <property type="entry name" value="NUDIX_hydrolase-like_dom_sf"/>
</dbReference>
<gene>
    <name evidence="5" type="ORF">GSM42_12200</name>
</gene>
<dbReference type="InterPro" id="IPR000086">
    <property type="entry name" value="NUDIX_hydrolase_dom"/>
</dbReference>
<protein>
    <submittedName>
        <fullName evidence="5">NUDIX domain-containing protein</fullName>
    </submittedName>
</protein>
<evidence type="ECO:0000256" key="3">
    <source>
        <dbReference type="RuleBase" id="RU003476"/>
    </source>
</evidence>
<dbReference type="PANTHER" id="PTHR43736:SF1">
    <property type="entry name" value="DIHYDRONEOPTERIN TRIPHOSPHATE DIPHOSPHATASE"/>
    <property type="match status" value="1"/>
</dbReference>
<dbReference type="PRINTS" id="PR00502">
    <property type="entry name" value="NUDIXFAMILY"/>
</dbReference>
<comment type="similarity">
    <text evidence="1 3">Belongs to the Nudix hydrolase family.</text>
</comment>
<keyword evidence="6" id="KW-1185">Reference proteome</keyword>
<dbReference type="CDD" id="cd04699">
    <property type="entry name" value="NUDIX_MutT_Nudt1"/>
    <property type="match status" value="1"/>
</dbReference>
<dbReference type="PROSITE" id="PS00893">
    <property type="entry name" value="NUDIX_BOX"/>
    <property type="match status" value="1"/>
</dbReference>
<organism evidence="5 6">
    <name type="scientific">Shimazuella alba</name>
    <dbReference type="NCBI Taxonomy" id="2690964"/>
    <lineage>
        <taxon>Bacteria</taxon>
        <taxon>Bacillati</taxon>
        <taxon>Bacillota</taxon>
        <taxon>Bacilli</taxon>
        <taxon>Bacillales</taxon>
        <taxon>Thermoactinomycetaceae</taxon>
        <taxon>Shimazuella</taxon>
    </lineage>
</organism>
<dbReference type="AlphaFoldDB" id="A0A6I4VV87"/>
<dbReference type="GO" id="GO:0016787">
    <property type="term" value="F:hydrolase activity"/>
    <property type="evidence" value="ECO:0007669"/>
    <property type="project" value="UniProtKB-KW"/>
</dbReference>